<dbReference type="InterPro" id="IPR038595">
    <property type="entry name" value="LOR_sf"/>
</dbReference>
<dbReference type="PANTHER" id="PTHR31087">
    <property type="match status" value="1"/>
</dbReference>
<keyword evidence="3" id="KW-1185">Reference proteome</keyword>
<accession>A0AA38FR25</accession>
<dbReference type="Pfam" id="PF04525">
    <property type="entry name" value="LOR"/>
    <property type="match status" value="1"/>
</dbReference>
<comment type="caution">
    <text evidence="2">The sequence shown here is derived from an EMBL/GenBank/DDBJ whole genome shotgun (WGS) entry which is preliminary data.</text>
</comment>
<dbReference type="PANTHER" id="PTHR31087:SF161">
    <property type="entry name" value="TUBBY C 2 FAMILY PROTEIN"/>
    <property type="match status" value="1"/>
</dbReference>
<dbReference type="Gene3D" id="2.40.160.200">
    <property type="entry name" value="LURP1-related"/>
    <property type="match status" value="1"/>
</dbReference>
<dbReference type="InterPro" id="IPR007612">
    <property type="entry name" value="LOR"/>
</dbReference>
<dbReference type="SUPFAM" id="SSF54518">
    <property type="entry name" value="Tubby C-terminal domain-like"/>
    <property type="match status" value="1"/>
</dbReference>
<dbReference type="OMA" id="HRIRAIC"/>
<proteinExistence type="inferred from homology"/>
<gene>
    <name evidence="2" type="ORF">KI387_035854</name>
</gene>
<name>A0AA38FR25_TAXCH</name>
<feature type="non-terminal residue" evidence="2">
    <location>
        <position position="1"/>
    </location>
</feature>
<sequence length="215" mass="24445">MPAKIHPRIPHHSENVLIEDQFCMERVTALTVWKKSLLFNCNGFTVFHPSGNLAFRVENYRSDLNKELVLMDAAGNSLLTVTRKRLSLQNEWQAFLGDKSNGQKPLFIVRRCSLLPTKVLAEIFVGSVKQKRHPDYRIEGCYAKRSCTVYNSSGDIVFEVKRKEVNSEITLGGEVFSVIVQPGYDQAFVMGLIVILDQSVSSCDRHTNIRREKGR</sequence>
<reference evidence="2 3" key="1">
    <citation type="journal article" date="2021" name="Nat. Plants">
        <title>The Taxus genome provides insights into paclitaxel biosynthesis.</title>
        <authorList>
            <person name="Xiong X."/>
            <person name="Gou J."/>
            <person name="Liao Q."/>
            <person name="Li Y."/>
            <person name="Zhou Q."/>
            <person name="Bi G."/>
            <person name="Li C."/>
            <person name="Du R."/>
            <person name="Wang X."/>
            <person name="Sun T."/>
            <person name="Guo L."/>
            <person name="Liang H."/>
            <person name="Lu P."/>
            <person name="Wu Y."/>
            <person name="Zhang Z."/>
            <person name="Ro D.K."/>
            <person name="Shang Y."/>
            <person name="Huang S."/>
            <person name="Yan J."/>
        </authorList>
    </citation>
    <scope>NUCLEOTIDE SEQUENCE [LARGE SCALE GENOMIC DNA]</scope>
    <source>
        <strain evidence="2">Ta-2019</strain>
    </source>
</reference>
<dbReference type="EMBL" id="JAHRHJ020000007">
    <property type="protein sequence ID" value="KAH9307943.1"/>
    <property type="molecule type" value="Genomic_DNA"/>
</dbReference>
<evidence type="ECO:0000256" key="1">
    <source>
        <dbReference type="ARBA" id="ARBA00005437"/>
    </source>
</evidence>
<comment type="similarity">
    <text evidence="1">Belongs to the LOR family.</text>
</comment>
<dbReference type="AlphaFoldDB" id="A0AA38FR25"/>
<evidence type="ECO:0000313" key="2">
    <source>
        <dbReference type="EMBL" id="KAH9307943.1"/>
    </source>
</evidence>
<evidence type="ECO:0000313" key="3">
    <source>
        <dbReference type="Proteomes" id="UP000824469"/>
    </source>
</evidence>
<dbReference type="Proteomes" id="UP000824469">
    <property type="component" value="Unassembled WGS sequence"/>
</dbReference>
<protein>
    <submittedName>
        <fullName evidence="2">Uncharacterized protein</fullName>
    </submittedName>
</protein>
<dbReference type="InterPro" id="IPR025659">
    <property type="entry name" value="Tubby-like_C"/>
</dbReference>
<organism evidence="2 3">
    <name type="scientific">Taxus chinensis</name>
    <name type="common">Chinese yew</name>
    <name type="synonym">Taxus wallichiana var. chinensis</name>
    <dbReference type="NCBI Taxonomy" id="29808"/>
    <lineage>
        <taxon>Eukaryota</taxon>
        <taxon>Viridiplantae</taxon>
        <taxon>Streptophyta</taxon>
        <taxon>Embryophyta</taxon>
        <taxon>Tracheophyta</taxon>
        <taxon>Spermatophyta</taxon>
        <taxon>Pinopsida</taxon>
        <taxon>Pinidae</taxon>
        <taxon>Conifers II</taxon>
        <taxon>Cupressales</taxon>
        <taxon>Taxaceae</taxon>
        <taxon>Taxus</taxon>
    </lineage>
</organism>